<dbReference type="EMBL" id="AZFQ01000016">
    <property type="protein sequence ID" value="KRM00064.1"/>
    <property type="molecule type" value="Genomic_DNA"/>
</dbReference>
<accession>A0A0R1V372</accession>
<dbReference type="PANTHER" id="PTHR43072:SF51">
    <property type="entry name" value="ABC SUPERFAMILY TRANSPORT PROTEIN"/>
    <property type="match status" value="1"/>
</dbReference>
<evidence type="ECO:0000313" key="4">
    <source>
        <dbReference type="EMBL" id="KRM00064.1"/>
    </source>
</evidence>
<dbReference type="OrthoDB" id="9798006at2"/>
<evidence type="ECO:0000256" key="1">
    <source>
        <dbReference type="ARBA" id="ARBA00022679"/>
    </source>
</evidence>
<gene>
    <name evidence="4" type="ORF">FD50_GL002304</name>
</gene>
<evidence type="ECO:0000313" key="5">
    <source>
        <dbReference type="Proteomes" id="UP000051166"/>
    </source>
</evidence>
<dbReference type="PROSITE" id="PS51186">
    <property type="entry name" value="GNAT"/>
    <property type="match status" value="1"/>
</dbReference>
<dbReference type="RefSeq" id="WP_056959810.1">
    <property type="nucleotide sequence ID" value="NZ_AZFQ01000016.1"/>
</dbReference>
<organism evidence="4 5">
    <name type="scientific">Liquorilactobacillus satsumensis DSM 16230 = JCM 12392</name>
    <dbReference type="NCBI Taxonomy" id="1423801"/>
    <lineage>
        <taxon>Bacteria</taxon>
        <taxon>Bacillati</taxon>
        <taxon>Bacillota</taxon>
        <taxon>Bacilli</taxon>
        <taxon>Lactobacillales</taxon>
        <taxon>Lactobacillaceae</taxon>
        <taxon>Liquorilactobacillus</taxon>
    </lineage>
</organism>
<dbReference type="CDD" id="cd04301">
    <property type="entry name" value="NAT_SF"/>
    <property type="match status" value="1"/>
</dbReference>
<name>A0A0R1V372_9LACO</name>
<proteinExistence type="predicted"/>
<dbReference type="Proteomes" id="UP000051166">
    <property type="component" value="Unassembled WGS sequence"/>
</dbReference>
<protein>
    <submittedName>
        <fullName evidence="4">Acetyltransferase</fullName>
    </submittedName>
</protein>
<feature type="domain" description="N-acetyltransferase" evidence="3">
    <location>
        <begin position="6"/>
        <end position="174"/>
    </location>
</feature>
<keyword evidence="5" id="KW-1185">Reference proteome</keyword>
<dbReference type="Gene3D" id="3.40.630.30">
    <property type="match status" value="1"/>
</dbReference>
<keyword evidence="1 4" id="KW-0808">Transferase</keyword>
<dbReference type="PATRIC" id="fig|1423801.4.peg.2355"/>
<dbReference type="InterPro" id="IPR016181">
    <property type="entry name" value="Acyl_CoA_acyltransferase"/>
</dbReference>
<dbReference type="InterPro" id="IPR000182">
    <property type="entry name" value="GNAT_dom"/>
</dbReference>
<reference evidence="4 5" key="1">
    <citation type="journal article" date="2015" name="Genome Announc.">
        <title>Expanding the biotechnology potential of lactobacilli through comparative genomics of 213 strains and associated genera.</title>
        <authorList>
            <person name="Sun Z."/>
            <person name="Harris H.M."/>
            <person name="McCann A."/>
            <person name="Guo C."/>
            <person name="Argimon S."/>
            <person name="Zhang W."/>
            <person name="Yang X."/>
            <person name="Jeffery I.B."/>
            <person name="Cooney J.C."/>
            <person name="Kagawa T.F."/>
            <person name="Liu W."/>
            <person name="Song Y."/>
            <person name="Salvetti E."/>
            <person name="Wrobel A."/>
            <person name="Rasinkangas P."/>
            <person name="Parkhill J."/>
            <person name="Rea M.C."/>
            <person name="O'Sullivan O."/>
            <person name="Ritari J."/>
            <person name="Douillard F.P."/>
            <person name="Paul Ross R."/>
            <person name="Yang R."/>
            <person name="Briner A.E."/>
            <person name="Felis G.E."/>
            <person name="de Vos W.M."/>
            <person name="Barrangou R."/>
            <person name="Klaenhammer T.R."/>
            <person name="Caufield P.W."/>
            <person name="Cui Y."/>
            <person name="Zhang H."/>
            <person name="O'Toole P.W."/>
        </authorList>
    </citation>
    <scope>NUCLEOTIDE SEQUENCE [LARGE SCALE GENOMIC DNA]</scope>
    <source>
        <strain evidence="4 5">DSM 16230</strain>
    </source>
</reference>
<dbReference type="PANTHER" id="PTHR43072">
    <property type="entry name" value="N-ACETYLTRANSFERASE"/>
    <property type="match status" value="1"/>
</dbReference>
<dbReference type="Pfam" id="PF13420">
    <property type="entry name" value="Acetyltransf_4"/>
    <property type="match status" value="1"/>
</dbReference>
<dbReference type="GeneID" id="98307258"/>
<dbReference type="STRING" id="1423801.FD50_GL002304"/>
<dbReference type="AlphaFoldDB" id="A0A0R1V372"/>
<evidence type="ECO:0000256" key="2">
    <source>
        <dbReference type="ARBA" id="ARBA00023315"/>
    </source>
</evidence>
<dbReference type="GO" id="GO:0016747">
    <property type="term" value="F:acyltransferase activity, transferring groups other than amino-acyl groups"/>
    <property type="evidence" value="ECO:0007669"/>
    <property type="project" value="InterPro"/>
</dbReference>
<comment type="caution">
    <text evidence="4">The sequence shown here is derived from an EMBL/GenBank/DDBJ whole genome shotgun (WGS) entry which is preliminary data.</text>
</comment>
<dbReference type="SUPFAM" id="SSF55729">
    <property type="entry name" value="Acyl-CoA N-acyltransferases (Nat)"/>
    <property type="match status" value="1"/>
</dbReference>
<keyword evidence="2" id="KW-0012">Acyltransferase</keyword>
<evidence type="ECO:0000259" key="3">
    <source>
        <dbReference type="PROSITE" id="PS51186"/>
    </source>
</evidence>
<sequence>MTAETFKIRPAVLQDAATLVKLYSYYVEQTAITFEYTVPSIAEFKKRMLKISRRYPYLVALVNQKIVGYAYLSAFHPRAAYGWSAEISIYLDPKTRHQGIGSRLYAELEKIARAQNILNLNACISFSETQTAHLPLTSVYFHKKMGYVQTAHFHQCGYKFSTWYDMIWMEKILAAHTIPAPSFHKFPEISTAFYTEPNTTDC</sequence>